<evidence type="ECO:0000313" key="2">
    <source>
        <dbReference type="Proteomes" id="UP000076502"/>
    </source>
</evidence>
<dbReference type="Proteomes" id="UP000076502">
    <property type="component" value="Unassembled WGS sequence"/>
</dbReference>
<keyword evidence="2" id="KW-1185">Reference proteome</keyword>
<evidence type="ECO:0000313" key="1">
    <source>
        <dbReference type="EMBL" id="KZC08949.1"/>
    </source>
</evidence>
<protein>
    <submittedName>
        <fullName evidence="1">Uncharacterized protein</fullName>
    </submittedName>
</protein>
<name>A0A154PAL6_DUFNO</name>
<dbReference type="EMBL" id="KQ434863">
    <property type="protein sequence ID" value="KZC08949.1"/>
    <property type="molecule type" value="Genomic_DNA"/>
</dbReference>
<dbReference type="AlphaFoldDB" id="A0A154PAL6"/>
<proteinExistence type="predicted"/>
<organism evidence="1 2">
    <name type="scientific">Dufourea novaeangliae</name>
    <name type="common">Sweat bee</name>
    <dbReference type="NCBI Taxonomy" id="178035"/>
    <lineage>
        <taxon>Eukaryota</taxon>
        <taxon>Metazoa</taxon>
        <taxon>Ecdysozoa</taxon>
        <taxon>Arthropoda</taxon>
        <taxon>Hexapoda</taxon>
        <taxon>Insecta</taxon>
        <taxon>Pterygota</taxon>
        <taxon>Neoptera</taxon>
        <taxon>Endopterygota</taxon>
        <taxon>Hymenoptera</taxon>
        <taxon>Apocrita</taxon>
        <taxon>Aculeata</taxon>
        <taxon>Apoidea</taxon>
        <taxon>Anthophila</taxon>
        <taxon>Halictidae</taxon>
        <taxon>Rophitinae</taxon>
        <taxon>Dufourea</taxon>
    </lineage>
</organism>
<sequence>MATKAESIGNRRKAKDKTLELFGVRKESETGMEKRIENMVGERHGRTEEKFRREYGKNANRDEG</sequence>
<gene>
    <name evidence="1" type="ORF">WN55_11412</name>
</gene>
<accession>A0A154PAL6</accession>
<reference evidence="1 2" key="1">
    <citation type="submission" date="2015-07" db="EMBL/GenBank/DDBJ databases">
        <title>The genome of Dufourea novaeangliae.</title>
        <authorList>
            <person name="Pan H."/>
            <person name="Kapheim K."/>
        </authorList>
    </citation>
    <scope>NUCLEOTIDE SEQUENCE [LARGE SCALE GENOMIC DNA]</scope>
    <source>
        <strain evidence="1">0120121106</strain>
        <tissue evidence="1">Whole body</tissue>
    </source>
</reference>